<dbReference type="Gene3D" id="3.50.50.60">
    <property type="entry name" value="FAD/NAD(P)-binding domain"/>
    <property type="match status" value="1"/>
</dbReference>
<feature type="region of interest" description="Disordered" evidence="5">
    <location>
        <begin position="1"/>
        <end position="42"/>
    </location>
</feature>
<gene>
    <name evidence="6" type="ORF">GCM10020221_30870</name>
</gene>
<sequence>MFGTFCDIAVDPPPTRPPPSSSGPRSTRSSRTRRPPGKLTPTEFYAKRPICNAGYYETYNRPNVSLVGIKENPIVEITPRGVVTADGVEHELDVLVFATGFEAVEGSYHQIDIRGRGGESIRQHWADGPSTYLASPTPDSPNLFMVPRPQQRLHQPAARHRGPTSSGSRSSSGRCENGGTLLDRGHPGGGGRLDGDCREIAEQTLFAKIDVLDLRGQTSPARRSGSSSTSAGSAPTARSCARSPLPTTTASGCTAAWRWAAA</sequence>
<evidence type="ECO:0000256" key="5">
    <source>
        <dbReference type="SAM" id="MobiDB-lite"/>
    </source>
</evidence>
<evidence type="ECO:0000256" key="1">
    <source>
        <dbReference type="ARBA" id="ARBA00022630"/>
    </source>
</evidence>
<accession>A0ABN3X186</accession>
<evidence type="ECO:0000313" key="7">
    <source>
        <dbReference type="Proteomes" id="UP001501102"/>
    </source>
</evidence>
<protein>
    <recommendedName>
        <fullName evidence="8">Monooxygenase</fullName>
    </recommendedName>
</protein>
<keyword evidence="1" id="KW-0285">Flavoprotein</keyword>
<evidence type="ECO:0000313" key="6">
    <source>
        <dbReference type="EMBL" id="GAA2932897.1"/>
    </source>
</evidence>
<dbReference type="SUPFAM" id="SSF51905">
    <property type="entry name" value="FAD/NAD(P)-binding domain"/>
    <property type="match status" value="1"/>
</dbReference>
<feature type="region of interest" description="Disordered" evidence="5">
    <location>
        <begin position="217"/>
        <end position="251"/>
    </location>
</feature>
<feature type="compositionally biased region" description="Low complexity" evidence="5">
    <location>
        <begin position="218"/>
        <end position="239"/>
    </location>
</feature>
<evidence type="ECO:0000256" key="3">
    <source>
        <dbReference type="ARBA" id="ARBA00022857"/>
    </source>
</evidence>
<feature type="compositionally biased region" description="Pro residues" evidence="5">
    <location>
        <begin position="11"/>
        <end position="21"/>
    </location>
</feature>
<keyword evidence="3" id="KW-0521">NADP</keyword>
<dbReference type="InterPro" id="IPR050775">
    <property type="entry name" value="FAD-binding_Monooxygenases"/>
</dbReference>
<name>A0ABN3X186_STRTU</name>
<keyword evidence="4" id="KW-0560">Oxidoreductase</keyword>
<dbReference type="InterPro" id="IPR036188">
    <property type="entry name" value="FAD/NAD-bd_sf"/>
</dbReference>
<evidence type="ECO:0008006" key="8">
    <source>
        <dbReference type="Google" id="ProtNLM"/>
    </source>
</evidence>
<evidence type="ECO:0000256" key="2">
    <source>
        <dbReference type="ARBA" id="ARBA00022827"/>
    </source>
</evidence>
<keyword evidence="2" id="KW-0274">FAD</keyword>
<dbReference type="Proteomes" id="UP001501102">
    <property type="component" value="Unassembled WGS sequence"/>
</dbReference>
<keyword evidence="7" id="KW-1185">Reference proteome</keyword>
<proteinExistence type="predicted"/>
<evidence type="ECO:0000256" key="4">
    <source>
        <dbReference type="ARBA" id="ARBA00023002"/>
    </source>
</evidence>
<dbReference type="EMBL" id="BAAAXZ010000115">
    <property type="protein sequence ID" value="GAA2932897.1"/>
    <property type="molecule type" value="Genomic_DNA"/>
</dbReference>
<feature type="region of interest" description="Disordered" evidence="5">
    <location>
        <begin position="120"/>
        <end position="195"/>
    </location>
</feature>
<organism evidence="6 7">
    <name type="scientific">Streptomyces thioluteus</name>
    <dbReference type="NCBI Taxonomy" id="66431"/>
    <lineage>
        <taxon>Bacteria</taxon>
        <taxon>Bacillati</taxon>
        <taxon>Actinomycetota</taxon>
        <taxon>Actinomycetes</taxon>
        <taxon>Kitasatosporales</taxon>
        <taxon>Streptomycetaceae</taxon>
        <taxon>Streptomyces</taxon>
    </lineage>
</organism>
<comment type="caution">
    <text evidence="6">The sequence shown here is derived from an EMBL/GenBank/DDBJ whole genome shotgun (WGS) entry which is preliminary data.</text>
</comment>
<reference evidence="6 7" key="1">
    <citation type="journal article" date="2019" name="Int. J. Syst. Evol. Microbiol.">
        <title>The Global Catalogue of Microorganisms (GCM) 10K type strain sequencing project: providing services to taxonomists for standard genome sequencing and annotation.</title>
        <authorList>
            <consortium name="The Broad Institute Genomics Platform"/>
            <consortium name="The Broad Institute Genome Sequencing Center for Infectious Disease"/>
            <person name="Wu L."/>
            <person name="Ma J."/>
        </authorList>
    </citation>
    <scope>NUCLEOTIDE SEQUENCE [LARGE SCALE GENOMIC DNA]</scope>
    <source>
        <strain evidence="6 7">JCM 4087</strain>
    </source>
</reference>
<dbReference type="PANTHER" id="PTHR43098">
    <property type="entry name" value="L-ORNITHINE N(5)-MONOOXYGENASE-RELATED"/>
    <property type="match status" value="1"/>
</dbReference>
<feature type="compositionally biased region" description="Low complexity" evidence="5">
    <location>
        <begin position="165"/>
        <end position="182"/>
    </location>
</feature>
<dbReference type="PANTHER" id="PTHR43098:SF5">
    <property type="entry name" value="DUAL-FUNCTIONAL MONOOXYGENASE_METHYLTRANSFERASE PSOF"/>
    <property type="match status" value="1"/>
</dbReference>
<dbReference type="RefSeq" id="WP_344963845.1">
    <property type="nucleotide sequence ID" value="NZ_BAAAXZ010000115.1"/>
</dbReference>